<evidence type="ECO:0000256" key="2">
    <source>
        <dbReference type="ARBA" id="ARBA00022553"/>
    </source>
</evidence>
<evidence type="ECO:0000256" key="9">
    <source>
        <dbReference type="ARBA" id="ARBA00022833"/>
    </source>
</evidence>
<feature type="transmembrane region" description="Helical" evidence="14">
    <location>
        <begin position="767"/>
        <end position="785"/>
    </location>
</feature>
<feature type="transmembrane region" description="Helical" evidence="14">
    <location>
        <begin position="327"/>
        <end position="347"/>
    </location>
</feature>
<dbReference type="Gene3D" id="3.90.70.10">
    <property type="entry name" value="Cysteine proteinases"/>
    <property type="match status" value="1"/>
</dbReference>
<feature type="transmembrane region" description="Helical" evidence="14">
    <location>
        <begin position="740"/>
        <end position="761"/>
    </location>
</feature>
<dbReference type="CDD" id="cd00044">
    <property type="entry name" value="CysPc"/>
    <property type="match status" value="1"/>
</dbReference>
<dbReference type="FunFam" id="3.90.70.10:FF:000010">
    <property type="entry name" value="Calpain 15"/>
    <property type="match status" value="1"/>
</dbReference>
<gene>
    <name evidence="16" type="ORF">ECRASSUSDP1_LOCUS26503</name>
</gene>
<evidence type="ECO:0000259" key="15">
    <source>
        <dbReference type="PROSITE" id="PS50203"/>
    </source>
</evidence>
<feature type="transmembrane region" description="Helical" evidence="14">
    <location>
        <begin position="952"/>
        <end position="971"/>
    </location>
</feature>
<evidence type="ECO:0000256" key="14">
    <source>
        <dbReference type="SAM" id="Phobius"/>
    </source>
</evidence>
<dbReference type="Gene3D" id="2.60.120.380">
    <property type="match status" value="1"/>
</dbReference>
<feature type="transmembrane region" description="Helical" evidence="14">
    <location>
        <begin position="392"/>
        <end position="417"/>
    </location>
</feature>
<dbReference type="Proteomes" id="UP001295684">
    <property type="component" value="Unassembled WGS sequence"/>
</dbReference>
<feature type="transmembrane region" description="Helical" evidence="14">
    <location>
        <begin position="1040"/>
        <end position="1065"/>
    </location>
</feature>
<feature type="transmembrane region" description="Helical" evidence="14">
    <location>
        <begin position="868"/>
        <end position="888"/>
    </location>
</feature>
<dbReference type="PANTHER" id="PTHR10183">
    <property type="entry name" value="CALPAIN"/>
    <property type="match status" value="1"/>
</dbReference>
<accession>A0AAD1Y5A2</accession>
<keyword evidence="8 11" id="KW-0788">Thiol protease</keyword>
<feature type="transmembrane region" description="Helical" evidence="14">
    <location>
        <begin position="437"/>
        <end position="463"/>
    </location>
</feature>
<dbReference type="GO" id="GO:0004198">
    <property type="term" value="F:calcium-dependent cysteine-type endopeptidase activity"/>
    <property type="evidence" value="ECO:0007669"/>
    <property type="project" value="InterPro"/>
</dbReference>
<feature type="active site" evidence="10 11">
    <location>
        <position position="1532"/>
    </location>
</feature>
<protein>
    <recommendedName>
        <fullName evidence="15">Calpain catalytic domain-containing protein</fullName>
    </recommendedName>
</protein>
<dbReference type="GO" id="GO:0008270">
    <property type="term" value="F:zinc ion binding"/>
    <property type="evidence" value="ECO:0007669"/>
    <property type="project" value="UniProtKB-KW"/>
</dbReference>
<feature type="domain" description="Calpain catalytic" evidence="15">
    <location>
        <begin position="1319"/>
        <end position="1610"/>
    </location>
</feature>
<keyword evidence="6" id="KW-0863">Zinc-finger</keyword>
<feature type="active site" evidence="10 11">
    <location>
        <position position="1373"/>
    </location>
</feature>
<name>A0AAD1Y5A2_EUPCR</name>
<evidence type="ECO:0000256" key="11">
    <source>
        <dbReference type="PROSITE-ProRule" id="PRU00239"/>
    </source>
</evidence>
<sequence>MGHTEVRWDSSGALLGIFFGVSTLLTVLFMNKVQGKAYRIQDYLASRKWHMIQNEDTIAKINKFLVCICWTFFTIPIVTLIFWGAGLVARYDEAKQNVTGGIAVLLVGFSLLFFLYGSFKIKWNRFRMSLWAGISLIIFILFLTAYQISIVFLEDDDSFFGLSAIFLTANAILMIVIVFMNTSRTGTSMAEIIKKLPIGEEKDIKRNTTYSDEITEAYKDDDYIPTQNEIFEMFTINRASKKRRYLGVIEGGLINVFTKMNPRTKFFVSCFLYLLALITIGVYALIDYLVRDDSKLGVITAVAVVATDLIIYLYAQSMICTSPAEISLHLTLFRICLFVLGGSYWIYGYSLLYAYFGIYLVYNIALIRFPFMEEIIEQEVEDMKDDDQKVNMLDIATTPEFLFLLCTVLFGILLSVMEAIKPDGVPLRSRKVDGERFQFWVFGVFALLLVFVVFFFILVYRIFKRKRNGVDSKVYFYVHFKKIDLFWFFLFVLYLLLSIVSVLLYWISDDHRYLIVGLLAPLSVGLLVNAYLKFALNDFNYFQDITGLNKMICKHNQRIEEVQLKIAEFKKDFASKTGKKFNAEDLNDETIQELARQKLEYKKANERGDENAVSIDRDEEEEEKKAPKPKEEEKFNEDDYEEDDEIEEGGSDDEEERKRMSKPQKFDLKLFEKSFKVERNLFTKAVDIIVNNDKEVEYDSKFKGASKGNRKFKLIPNWKEKNGAFAAFITGKCRPNDYHVYLSLMLAYLIVIIMGGIICADRESTEGISWACGFLAFFISFSCLTRPFSCDTGLKPFEIIGYVGSLLLVIIWGLIDFAIRFDFDADEDNEGNKFLIWYILFIPFVILCSTCLYKWYDKKWYFDQFVQITMPLTLIWGIILIICCYIFLGPISGSIFSGIVASIVYGGCIVYIYYKKGGFLPFGWSVFNLSVLSLVAISIFIVALSVDDFVTFVGWSISYGILTLIIFAFGFSSLARDLWHAEDEPIYFSPWIFPVFKYNEKKNDVILRNEPVFYVLVSMILALIWSFQCTVWITPVTVGISVSCLVEVFFIIFVLYLISFTSVMLEDIRKTLDLLIIKRSWLESKSDYVEAKNISSPESMITFEEVGDKRDMIVNHMKRMKKDKNYASQQHEFAWNTKNIDLSSPHACRKYLYEVEMEKTNIFLDEISLIVQFELLLIMHSHNLIQSDRKVLFKFLEIKKHALAAANINIVIPAKGRPKYKHAKVLTQISRLSAEKQVLFKKLREDFQEEEREKEADILEKERIEEEKQKERQERLAKLTEERRKLLEDLDPNMPIDDMPDCDTKYEKILERYKKEKTLYEDKQFPPNDQSLGEGCLNRGVAKWVRASEVEGTVIYRDKIDPRDVVQGALGDCYFLSAMSVLGESNVKETIKFIDNEDESKAGVYWVRFYKYGNVEDVIIDDFFPVFGNGEFAFARGGPDGKELWPMILEKAYAKLNGSYNYIEAGKVQYALSDMTGGVSEQIELRSVASNKNQFWNRLKSFVEQGALMGAGSPEHALGDSAISEFGIVQGHAYAVLGIKEFDEYKLVNLRNPHGNKGIEWNGDWSDDSDMWTQKAKNKCKFSDEADGIFWMDLDDFLDNYSYLYICRIMKNWNHQEFEDEWKGKSAEGLPSANNRNAKLQLNPQYEIKLSSPAPVFIQMTQFDKINMFKGKQFIMFFAQNTGGGKISRMDRKAILGMSGKPTNLNIISNEIALTNRLSFPLTITLLAANTKNGPEGEGKFEIKIYSMSKFTAKKL</sequence>
<keyword evidence="3 11" id="KW-0645">Protease</keyword>
<evidence type="ECO:0000256" key="13">
    <source>
        <dbReference type="SAM" id="MobiDB-lite"/>
    </source>
</evidence>
<proteinExistence type="inferred from homology"/>
<dbReference type="InterPro" id="IPR038765">
    <property type="entry name" value="Papain-like_cys_pep_sf"/>
</dbReference>
<feature type="transmembrane region" description="Helical" evidence="14">
    <location>
        <begin position="835"/>
        <end position="856"/>
    </location>
</feature>
<evidence type="ECO:0000256" key="7">
    <source>
        <dbReference type="ARBA" id="ARBA00022801"/>
    </source>
</evidence>
<dbReference type="PROSITE" id="PS50203">
    <property type="entry name" value="CALPAIN_CAT"/>
    <property type="match status" value="1"/>
</dbReference>
<keyword evidence="14" id="KW-0472">Membrane</keyword>
<feature type="transmembrane region" description="Helical" evidence="14">
    <location>
        <begin position="130"/>
        <end position="153"/>
    </location>
</feature>
<organism evidence="16 17">
    <name type="scientific">Euplotes crassus</name>
    <dbReference type="NCBI Taxonomy" id="5936"/>
    <lineage>
        <taxon>Eukaryota</taxon>
        <taxon>Sar</taxon>
        <taxon>Alveolata</taxon>
        <taxon>Ciliophora</taxon>
        <taxon>Intramacronucleata</taxon>
        <taxon>Spirotrichea</taxon>
        <taxon>Hypotrichia</taxon>
        <taxon>Euplotida</taxon>
        <taxon>Euplotidae</taxon>
        <taxon>Moneuplotes</taxon>
    </lineage>
</organism>
<evidence type="ECO:0000256" key="4">
    <source>
        <dbReference type="ARBA" id="ARBA00022723"/>
    </source>
</evidence>
<keyword evidence="7 11" id="KW-0378">Hydrolase</keyword>
<feature type="transmembrane region" description="Helical" evidence="14">
    <location>
        <begin position="98"/>
        <end position="118"/>
    </location>
</feature>
<feature type="transmembrane region" description="Helical" evidence="14">
    <location>
        <begin position="894"/>
        <end position="914"/>
    </location>
</feature>
<keyword evidence="14" id="KW-1133">Transmembrane helix</keyword>
<dbReference type="EMBL" id="CAMPGE010027321">
    <property type="protein sequence ID" value="CAI2384963.1"/>
    <property type="molecule type" value="Genomic_DNA"/>
</dbReference>
<keyword evidence="12" id="KW-0175">Coiled coil</keyword>
<feature type="transmembrane region" description="Helical" evidence="14">
    <location>
        <begin position="12"/>
        <end position="30"/>
    </location>
</feature>
<dbReference type="PRINTS" id="PR00704">
    <property type="entry name" value="CALPAIN"/>
</dbReference>
<feature type="transmembrane region" description="Helical" evidence="14">
    <location>
        <begin position="64"/>
        <end position="86"/>
    </location>
</feature>
<feature type="compositionally biased region" description="Basic and acidic residues" evidence="13">
    <location>
        <begin position="623"/>
        <end position="633"/>
    </location>
</feature>
<feature type="region of interest" description="Disordered" evidence="13">
    <location>
        <begin position="605"/>
        <end position="660"/>
    </location>
</feature>
<keyword evidence="9" id="KW-0862">Zinc</keyword>
<evidence type="ECO:0000256" key="10">
    <source>
        <dbReference type="PIRSR" id="PIRSR622684-1"/>
    </source>
</evidence>
<dbReference type="GO" id="GO:0006508">
    <property type="term" value="P:proteolysis"/>
    <property type="evidence" value="ECO:0007669"/>
    <property type="project" value="UniProtKB-KW"/>
</dbReference>
<feature type="transmembrane region" description="Helical" evidence="14">
    <location>
        <begin position="1012"/>
        <end position="1034"/>
    </location>
</feature>
<dbReference type="Pfam" id="PF00648">
    <property type="entry name" value="Peptidase_C2"/>
    <property type="match status" value="1"/>
</dbReference>
<feature type="active site" evidence="10 11">
    <location>
        <position position="1552"/>
    </location>
</feature>
<dbReference type="InterPro" id="IPR001300">
    <property type="entry name" value="Peptidase_C2_calpain_cat"/>
</dbReference>
<feature type="transmembrane region" description="Helical" evidence="14">
    <location>
        <begin position="159"/>
        <end position="180"/>
    </location>
</feature>
<evidence type="ECO:0000256" key="1">
    <source>
        <dbReference type="ARBA" id="ARBA00007623"/>
    </source>
</evidence>
<dbReference type="PANTHER" id="PTHR10183:SF379">
    <property type="entry name" value="CALPAIN-5"/>
    <property type="match status" value="1"/>
</dbReference>
<evidence type="ECO:0000256" key="8">
    <source>
        <dbReference type="ARBA" id="ARBA00022807"/>
    </source>
</evidence>
<evidence type="ECO:0000313" key="16">
    <source>
        <dbReference type="EMBL" id="CAI2384963.1"/>
    </source>
</evidence>
<dbReference type="SUPFAM" id="SSF54001">
    <property type="entry name" value="Cysteine proteinases"/>
    <property type="match status" value="1"/>
</dbReference>
<feature type="transmembrane region" description="Helical" evidence="14">
    <location>
        <begin position="513"/>
        <end position="532"/>
    </location>
</feature>
<keyword evidence="14" id="KW-0812">Transmembrane</keyword>
<dbReference type="InterPro" id="IPR022684">
    <property type="entry name" value="Calpain_cysteine_protease"/>
</dbReference>
<dbReference type="SMART" id="SM00230">
    <property type="entry name" value="CysPc"/>
    <property type="match status" value="1"/>
</dbReference>
<feature type="transmembrane region" description="Helical" evidence="14">
    <location>
        <begin position="296"/>
        <end position="315"/>
    </location>
</feature>
<keyword evidence="5" id="KW-0677">Repeat</keyword>
<keyword evidence="2" id="KW-0597">Phosphoprotein</keyword>
<feature type="transmembrane region" description="Helical" evidence="14">
    <location>
        <begin position="266"/>
        <end position="290"/>
    </location>
</feature>
<comment type="caution">
    <text evidence="16">The sequence shown here is derived from an EMBL/GenBank/DDBJ whole genome shotgun (WGS) entry which is preliminary data.</text>
</comment>
<feature type="transmembrane region" description="Helical" evidence="14">
    <location>
        <begin position="484"/>
        <end position="507"/>
    </location>
</feature>
<keyword evidence="17" id="KW-1185">Reference proteome</keyword>
<feature type="transmembrane region" description="Helical" evidence="14">
    <location>
        <begin position="797"/>
        <end position="815"/>
    </location>
</feature>
<feature type="coiled-coil region" evidence="12">
    <location>
        <begin position="1240"/>
        <end position="1290"/>
    </location>
</feature>
<reference evidence="16" key="1">
    <citation type="submission" date="2023-07" db="EMBL/GenBank/DDBJ databases">
        <authorList>
            <consortium name="AG Swart"/>
            <person name="Singh M."/>
            <person name="Singh A."/>
            <person name="Seah K."/>
            <person name="Emmerich C."/>
        </authorList>
    </citation>
    <scope>NUCLEOTIDE SEQUENCE</scope>
    <source>
        <strain evidence="16">DP1</strain>
    </source>
</reference>
<evidence type="ECO:0000256" key="3">
    <source>
        <dbReference type="ARBA" id="ARBA00022670"/>
    </source>
</evidence>
<keyword evidence="4" id="KW-0479">Metal-binding</keyword>
<comment type="similarity">
    <text evidence="1">Belongs to the peptidase C2 family.</text>
</comment>
<feature type="transmembrane region" description="Helical" evidence="14">
    <location>
        <begin position="926"/>
        <end position="946"/>
    </location>
</feature>
<evidence type="ECO:0000256" key="12">
    <source>
        <dbReference type="SAM" id="Coils"/>
    </source>
</evidence>
<feature type="compositionally biased region" description="Acidic residues" evidence="13">
    <location>
        <begin position="634"/>
        <end position="655"/>
    </location>
</feature>
<evidence type="ECO:0000256" key="6">
    <source>
        <dbReference type="ARBA" id="ARBA00022771"/>
    </source>
</evidence>
<evidence type="ECO:0000256" key="5">
    <source>
        <dbReference type="ARBA" id="ARBA00022737"/>
    </source>
</evidence>
<evidence type="ECO:0000313" key="17">
    <source>
        <dbReference type="Proteomes" id="UP001295684"/>
    </source>
</evidence>